<keyword evidence="3" id="KW-1003">Cell membrane</keyword>
<evidence type="ECO:0000313" key="7">
    <source>
        <dbReference type="Proteomes" id="UP000654075"/>
    </source>
</evidence>
<reference evidence="6" key="1">
    <citation type="submission" date="2021-02" db="EMBL/GenBank/DDBJ databases">
        <authorList>
            <person name="Dougan E. K."/>
            <person name="Rhodes N."/>
            <person name="Thang M."/>
            <person name="Chan C."/>
        </authorList>
    </citation>
    <scope>NUCLEOTIDE SEQUENCE</scope>
</reference>
<gene>
    <name evidence="6" type="ORF">PGLA1383_LOCUS15292</name>
</gene>
<dbReference type="GO" id="GO:0015385">
    <property type="term" value="F:sodium:proton antiporter activity"/>
    <property type="evidence" value="ECO:0007669"/>
    <property type="project" value="InterPro"/>
</dbReference>
<evidence type="ECO:0000256" key="1">
    <source>
        <dbReference type="ARBA" id="ARBA00004651"/>
    </source>
</evidence>
<comment type="subcellular location">
    <subcellularLocation>
        <location evidence="1">Cell membrane</location>
        <topology evidence="1">Multi-pass membrane protein</topology>
    </subcellularLocation>
</comment>
<keyword evidence="2" id="KW-0813">Transport</keyword>
<evidence type="ECO:0000256" key="4">
    <source>
        <dbReference type="ARBA" id="ARBA00023065"/>
    </source>
</evidence>
<dbReference type="PANTHER" id="PTHR10110">
    <property type="entry name" value="SODIUM/HYDROGEN EXCHANGER"/>
    <property type="match status" value="1"/>
</dbReference>
<evidence type="ECO:0000313" key="6">
    <source>
        <dbReference type="EMBL" id="CAE8596833.1"/>
    </source>
</evidence>
<dbReference type="Proteomes" id="UP000654075">
    <property type="component" value="Unassembled WGS sequence"/>
</dbReference>
<name>A0A813E8P2_POLGL</name>
<proteinExistence type="predicted"/>
<protein>
    <submittedName>
        <fullName evidence="6">Uncharacterized protein</fullName>
    </submittedName>
</protein>
<feature type="non-terminal residue" evidence="6">
    <location>
        <position position="1"/>
    </location>
</feature>
<keyword evidence="7" id="KW-1185">Reference proteome</keyword>
<keyword evidence="4" id="KW-0406">Ion transport</keyword>
<evidence type="ECO:0000256" key="2">
    <source>
        <dbReference type="ARBA" id="ARBA00022448"/>
    </source>
</evidence>
<dbReference type="GO" id="GO:0098719">
    <property type="term" value="P:sodium ion import across plasma membrane"/>
    <property type="evidence" value="ECO:0007669"/>
    <property type="project" value="TreeGrafter"/>
</dbReference>
<feature type="transmembrane region" description="Helical" evidence="5">
    <location>
        <begin position="51"/>
        <end position="71"/>
    </location>
</feature>
<organism evidence="6 7">
    <name type="scientific">Polarella glacialis</name>
    <name type="common">Dinoflagellate</name>
    <dbReference type="NCBI Taxonomy" id="89957"/>
    <lineage>
        <taxon>Eukaryota</taxon>
        <taxon>Sar</taxon>
        <taxon>Alveolata</taxon>
        <taxon>Dinophyceae</taxon>
        <taxon>Suessiales</taxon>
        <taxon>Suessiaceae</taxon>
        <taxon>Polarella</taxon>
    </lineage>
</organism>
<dbReference type="AlphaFoldDB" id="A0A813E8P2"/>
<dbReference type="PANTHER" id="PTHR10110:SF86">
    <property type="entry name" value="SODIUM_HYDROGEN EXCHANGER 7"/>
    <property type="match status" value="1"/>
</dbReference>
<keyword evidence="5" id="KW-0812">Transmembrane</keyword>
<dbReference type="GO" id="GO:0051453">
    <property type="term" value="P:regulation of intracellular pH"/>
    <property type="evidence" value="ECO:0007669"/>
    <property type="project" value="TreeGrafter"/>
</dbReference>
<accession>A0A813E8P2</accession>
<sequence length="109" mass="11855">MFEIVVQDVINLIVIYLASHVIRAAMVYGSIPILKQVHPLKEPVSFADATVMVWGGLRGAVGLALAFQVHLEMGHGAITVYEGNQVMFYISGMVPPNHAAERHDTKDAA</sequence>
<dbReference type="InterPro" id="IPR018422">
    <property type="entry name" value="Cation/H_exchanger_CPA1"/>
</dbReference>
<dbReference type="GO" id="GO:0015386">
    <property type="term" value="F:potassium:proton antiporter activity"/>
    <property type="evidence" value="ECO:0007669"/>
    <property type="project" value="TreeGrafter"/>
</dbReference>
<comment type="caution">
    <text evidence="6">The sequence shown here is derived from an EMBL/GenBank/DDBJ whole genome shotgun (WGS) entry which is preliminary data.</text>
</comment>
<keyword evidence="5" id="KW-1133">Transmembrane helix</keyword>
<evidence type="ECO:0000256" key="5">
    <source>
        <dbReference type="SAM" id="Phobius"/>
    </source>
</evidence>
<keyword evidence="5" id="KW-0472">Membrane</keyword>
<dbReference type="EMBL" id="CAJNNV010008954">
    <property type="protein sequence ID" value="CAE8596833.1"/>
    <property type="molecule type" value="Genomic_DNA"/>
</dbReference>
<feature type="transmembrane region" description="Helical" evidence="5">
    <location>
        <begin position="12"/>
        <end position="31"/>
    </location>
</feature>
<evidence type="ECO:0000256" key="3">
    <source>
        <dbReference type="ARBA" id="ARBA00022475"/>
    </source>
</evidence>
<dbReference type="GO" id="GO:0005886">
    <property type="term" value="C:plasma membrane"/>
    <property type="evidence" value="ECO:0007669"/>
    <property type="project" value="UniProtKB-SubCell"/>
</dbReference>